<sequence>MTDSLSPAEILRNCRPLLLAMEAIGWFHMAGKAREEFLRKHGGENNKYDYKKWHEQENTSFTWDKLLGWVRQRCSHIIPEDAWPRSFADFTEKHTKASPGLLGLLQAAHGITSGVEKNLPTQTSNYLRQTIPHMWLSSPWGHPKRNLLADPPEILSPQGWEQLVREIRRVLEELQKLVTDKGSDDDWLKWRNSAIGEGSFIRRAFLSTLAETRLPDNDVTLWDQSYVAAALFKSAVAGELLKTLYQIYPDIKLNFLDENNIKKIAQKLSLKLPNKDSDKKAYINAFIKNNTRWRLLTVALGTEHYEARAVKIGDWTGAKSDIEDFFRQVAALVEVDLAVGSLLYRDNTVAVFSLPGERFDEEELERQRLNDSSFKYDDRIFAPWLKSLNTLLREQVDKFAYDLNLETPPYVRLSSPTRSLVPMVREWREARKTVAVPIHKPWDICHRVPTEAQGHVCPVCQVRLNGDRTNKGKPCEVCRERRHHRRDDWIFGQLGNDTIWFEEVADSNDRLALLTFSLDLEDWLNGERVDSLRAQAIPEWARFNPVFQEGESKRISNPISPQTLFSQIVGLIKEKILDKSGNWKFVDDDIFLNNLHDGFKHFRKSNLQRKNDDNNSYEKHLWRTFYEQIVEDRADAPSWDELNDDKRISWLAHQLFRKLPSPGRVYRFWRESEEFFHDLLREFRQLAARSDNPWRVRRLLLVPDNHDEWRDLTLYNGRWQGRQISLIYVKELGGFVTAFNLARWLRPEDSQTDLQGVRISLEVEDAPEGRREMTVKQVRGSWQPFAHLSVYHPVIPVELSPLRFRVLVPLEVASECVDLAVAQWQKRFARVWDRLPLRVGVVAFPRMVPYQAIVEAVRNVEDGLASGEETWMVVETRQMAGVVTLRMRRRRVDDREVLRDVPVVLPDGREDVFYPYVAVKDSQVRFPRDFQHPYGKVYRHVADLLPGDDIQVVPARVNTLFMDSTAARFNITPPRYLEDWTQMRQIWALLQRVAPSQTALQSLRSELARLEEEWKAPPEKKLAASPDLWRETLKAFLAHHLEVHGTELEALTEAAVQGILRWTLDWHIAVLKERL</sequence>
<comment type="caution">
    <text evidence="1">The sequence shown here is derived from an EMBL/GenBank/DDBJ whole genome shotgun (WGS) entry which is preliminary data.</text>
</comment>
<keyword evidence="2" id="KW-1185">Reference proteome</keyword>
<protein>
    <recommendedName>
        <fullName evidence="3">CRISPR-associated protein Csx11</fullName>
    </recommendedName>
</protein>
<gene>
    <name evidence="1" type="ORF">C7438_1139</name>
</gene>
<dbReference type="Proteomes" id="UP000267019">
    <property type="component" value="Unassembled WGS sequence"/>
</dbReference>
<reference evidence="1 2" key="1">
    <citation type="submission" date="2018-10" db="EMBL/GenBank/DDBJ databases">
        <title>Genomic Encyclopedia of Type Strains, Phase IV (KMG-IV): sequencing the most valuable type-strain genomes for metagenomic binning, comparative biology and taxonomic classification.</title>
        <authorList>
            <person name="Goeker M."/>
        </authorList>
    </citation>
    <scope>NUCLEOTIDE SEQUENCE [LARGE SCALE GENOMIC DNA]</scope>
    <source>
        <strain evidence="1 2">DSM 22653</strain>
    </source>
</reference>
<evidence type="ECO:0000313" key="2">
    <source>
        <dbReference type="Proteomes" id="UP000267019"/>
    </source>
</evidence>
<dbReference type="RefSeq" id="WP_121444400.1">
    <property type="nucleotide sequence ID" value="NZ_RBIJ01000003.1"/>
</dbReference>
<proteinExistence type="predicted"/>
<name>A0A660L080_9BACL</name>
<dbReference type="OrthoDB" id="9792861at2"/>
<dbReference type="AlphaFoldDB" id="A0A660L080"/>
<evidence type="ECO:0008006" key="3">
    <source>
        <dbReference type="Google" id="ProtNLM"/>
    </source>
</evidence>
<dbReference type="EMBL" id="RBIJ01000003">
    <property type="protein sequence ID" value="RKQ84650.1"/>
    <property type="molecule type" value="Genomic_DNA"/>
</dbReference>
<organism evidence="1 2">
    <name type="scientific">Brockia lithotrophica</name>
    <dbReference type="NCBI Taxonomy" id="933949"/>
    <lineage>
        <taxon>Bacteria</taxon>
        <taxon>Bacillati</taxon>
        <taxon>Bacillota</taxon>
        <taxon>Bacilli</taxon>
        <taxon>Bacillales</taxon>
        <taxon>Bacillales Family X. Incertae Sedis</taxon>
        <taxon>Brockia</taxon>
    </lineage>
</organism>
<evidence type="ECO:0000313" key="1">
    <source>
        <dbReference type="EMBL" id="RKQ84650.1"/>
    </source>
</evidence>
<accession>A0A660L080</accession>